<comment type="caution">
    <text evidence="2">The sequence shown here is derived from an EMBL/GenBank/DDBJ whole genome shotgun (WGS) entry which is preliminary data.</text>
</comment>
<dbReference type="Pfam" id="PF00773">
    <property type="entry name" value="RNB"/>
    <property type="match status" value="1"/>
</dbReference>
<organism evidence="2 3">
    <name type="scientific">Novosphingobium album</name>
    <name type="common">ex Liu et al. 2023</name>
    <dbReference type="NCBI Taxonomy" id="3031130"/>
    <lineage>
        <taxon>Bacteria</taxon>
        <taxon>Pseudomonadati</taxon>
        <taxon>Pseudomonadota</taxon>
        <taxon>Alphaproteobacteria</taxon>
        <taxon>Sphingomonadales</taxon>
        <taxon>Sphingomonadaceae</taxon>
        <taxon>Novosphingobium</taxon>
    </lineage>
</organism>
<accession>A0ABT5WQP4</accession>
<gene>
    <name evidence="2" type="ORF">PYV00_11740</name>
</gene>
<dbReference type="PANTHER" id="PTHR23355:SF9">
    <property type="entry name" value="DIS3-LIKE EXONUCLEASE 2"/>
    <property type="match status" value="1"/>
</dbReference>
<protein>
    <submittedName>
        <fullName evidence="2">RNB domain-containing ribonuclease</fullName>
    </submittedName>
</protein>
<sequence length="478" mass="50924">MARANLAFAVPIGSNSAMKALHDPQMLLAEGLTRIREEFAVPGGFPAPVQAAADAAAQRRPGAHADRTALPFVTLDPAESTDLDQAFAIEAAGADWLLHYAIADVPWFVGDGDAIDAEAWARGTTSYLPDGKAGLYPASLSEGAASLLPDGDRPAIILTTRIDPAGEARLDGAERALIRSRAKLAYETVREADLPPGFADLAARIGRAEDRRGAARVDPPEQQLEPNGTGGFTLAFRPLLLSETRNAALSLAANLAVARTMLDAGTGLFRVMAAPDAAAEAGLRATAQAFGLRWPAEMPLAQFERRLDGTRPAEAAFMLAVRRAGRGATYRPYTPRELPWHAALAAPYAHATAPLRRLADRYVLRAVLAIANGQPVPQDVSATFERLPKVMARAANRDGQIERAVIDLAETAMLANFVGRDFAATITDVNQGQARIQLADLPIVATVPANHDVPGDTIRVRLASASPAQRRLEFERLT</sequence>
<evidence type="ECO:0000313" key="2">
    <source>
        <dbReference type="EMBL" id="MDE8652375.1"/>
    </source>
</evidence>
<name>A0ABT5WQP4_9SPHN</name>
<dbReference type="Proteomes" id="UP001216253">
    <property type="component" value="Unassembled WGS sequence"/>
</dbReference>
<evidence type="ECO:0000259" key="1">
    <source>
        <dbReference type="SMART" id="SM00955"/>
    </source>
</evidence>
<evidence type="ECO:0000313" key="3">
    <source>
        <dbReference type="Proteomes" id="UP001216253"/>
    </source>
</evidence>
<dbReference type="EMBL" id="JARESE010000036">
    <property type="protein sequence ID" value="MDE8652375.1"/>
    <property type="molecule type" value="Genomic_DNA"/>
</dbReference>
<dbReference type="InterPro" id="IPR012340">
    <property type="entry name" value="NA-bd_OB-fold"/>
</dbReference>
<feature type="domain" description="RNB" evidence="1">
    <location>
        <begin position="64"/>
        <end position="373"/>
    </location>
</feature>
<dbReference type="InterPro" id="IPR050180">
    <property type="entry name" value="RNR_Ribonuclease"/>
</dbReference>
<keyword evidence="3" id="KW-1185">Reference proteome</keyword>
<reference evidence="2 3" key="1">
    <citation type="submission" date="2023-03" db="EMBL/GenBank/DDBJ databases">
        <title>NovoSphingobium album sp. nov. isolated from polycyclic aromatic hydrocarbons- and heavy-metal polluted soil.</title>
        <authorList>
            <person name="Liu Z."/>
            <person name="Wang K."/>
        </authorList>
    </citation>
    <scope>NUCLEOTIDE SEQUENCE [LARGE SCALE GENOMIC DNA]</scope>
    <source>
        <strain evidence="2 3">H3SJ31-1</strain>
    </source>
</reference>
<dbReference type="InterPro" id="IPR040596">
    <property type="entry name" value="RNase_II_C_S1"/>
</dbReference>
<proteinExistence type="predicted"/>
<dbReference type="SMART" id="SM00955">
    <property type="entry name" value="RNB"/>
    <property type="match status" value="1"/>
</dbReference>
<dbReference type="Pfam" id="PF18614">
    <property type="entry name" value="RNase_II_C_S1"/>
    <property type="match status" value="1"/>
</dbReference>
<dbReference type="InterPro" id="IPR001900">
    <property type="entry name" value="RNase_II/R"/>
</dbReference>
<dbReference type="PANTHER" id="PTHR23355">
    <property type="entry name" value="RIBONUCLEASE"/>
    <property type="match status" value="1"/>
</dbReference>
<dbReference type="SUPFAM" id="SSF50249">
    <property type="entry name" value="Nucleic acid-binding proteins"/>
    <property type="match status" value="1"/>
</dbReference>